<dbReference type="Pfam" id="PF00176">
    <property type="entry name" value="SNF2-rel_dom"/>
    <property type="match status" value="1"/>
</dbReference>
<dbReference type="InterPro" id="IPR014001">
    <property type="entry name" value="Helicase_ATP-bd"/>
</dbReference>
<dbReference type="FunFam" id="3.40.50.300:FF:001793">
    <property type="entry name" value="TATA-binding protein-associated factor"/>
    <property type="match status" value="1"/>
</dbReference>
<dbReference type="OMA" id="DLFATHM"/>
<dbReference type="GO" id="GO:0016887">
    <property type="term" value="F:ATP hydrolysis activity"/>
    <property type="evidence" value="ECO:0007669"/>
    <property type="project" value="InterPro"/>
</dbReference>
<dbReference type="PANTHER" id="PTHR36498">
    <property type="entry name" value="TATA-BINDING PROTEIN-ASSOCIATED FACTOR 172"/>
    <property type="match status" value="1"/>
</dbReference>
<dbReference type="Proteomes" id="UP000009022">
    <property type="component" value="Unassembled WGS sequence"/>
</dbReference>
<dbReference type="PhylomeDB" id="B3RPP6"/>
<dbReference type="Pfam" id="PF00271">
    <property type="entry name" value="Helicase_C"/>
    <property type="match status" value="1"/>
</dbReference>
<dbReference type="InterPro" id="IPR001650">
    <property type="entry name" value="Helicase_C-like"/>
</dbReference>
<evidence type="ECO:0000256" key="1">
    <source>
        <dbReference type="ARBA" id="ARBA00022801"/>
    </source>
</evidence>
<dbReference type="InterPro" id="IPR038718">
    <property type="entry name" value="SNF2-like_sf"/>
</dbReference>
<organism evidence="3 4">
    <name type="scientific">Trichoplax adhaerens</name>
    <name type="common">Trichoplax reptans</name>
    <dbReference type="NCBI Taxonomy" id="10228"/>
    <lineage>
        <taxon>Eukaryota</taxon>
        <taxon>Metazoa</taxon>
        <taxon>Placozoa</taxon>
        <taxon>Uniplacotomia</taxon>
        <taxon>Trichoplacea</taxon>
        <taxon>Trichoplacidae</taxon>
        <taxon>Trichoplax</taxon>
    </lineage>
</organism>
<dbReference type="SMART" id="SM00490">
    <property type="entry name" value="HELICc"/>
    <property type="match status" value="1"/>
</dbReference>
<dbReference type="PANTHER" id="PTHR36498:SF1">
    <property type="entry name" value="TATA-BINDING PROTEIN-ASSOCIATED FACTOR 172"/>
    <property type="match status" value="1"/>
</dbReference>
<dbReference type="Gene3D" id="3.40.50.300">
    <property type="entry name" value="P-loop containing nucleotide triphosphate hydrolases"/>
    <property type="match status" value="1"/>
</dbReference>
<sequence length="619" mass="70477">MSDRCESVRQMASHSFATLIKLMPLEAGTQDPVGMDEATIKQKKNDRIFLEQLQDTSKLNSYSIPFQVKADLRKYQKADMGLGKTLQALCMIVSDHLTTDAKYKLDKKTECRPLPSLVICPPTVVYHWCDEVVKFCGSNLMSPLPFIGTPQERESLKKKVTSKTLVVSSYDIVRNESNFFTSRNWNYCALDEGHIIKNGKTKNNVLELWSLFDYLMPGYLGTEKQFNVKYSKPILSSRDAKANSKEQEAGVLALESLHKQVLPFILRRMKEDVLQDLPPKIIQDYYCEMTSLQMELYANFTKSRATDELDLDLSSLEESKKEPSKMHAFQALQYLRLICNHPVLVLNEKHPQYYEITSRLSRENLELSSIQHSAKLMALKQLLLECGIGIPTTNVASVSVMPVVAQHRALVFFQSKAMMKLVEEKLFKDKDSTVAYVKLSGDVSIKERAEIVSRFNKDPSIDVMLLTTKVGGVGLNLTGADTVIFVEHDWNPMADAQAMDRAHRIGQKKVVNVYRLITRNTLEEKILGLQNFKSKIANTVISQENASLMSMGTNQIVDLFKYSTEENSIESKSKQGGESKKKENVKAILNNLSDLWDEEEYKKEFNLFKYIKNFEDKEA</sequence>
<dbReference type="GO" id="GO:0031507">
    <property type="term" value="P:heterochromatin formation"/>
    <property type="evidence" value="ECO:0000318"/>
    <property type="project" value="GO_Central"/>
</dbReference>
<dbReference type="AlphaFoldDB" id="B3RPP6"/>
<dbReference type="InterPro" id="IPR049730">
    <property type="entry name" value="SNF2/RAD54-like_C"/>
</dbReference>
<evidence type="ECO:0000259" key="2">
    <source>
        <dbReference type="PROSITE" id="PS51194"/>
    </source>
</evidence>
<dbReference type="PROSITE" id="PS51194">
    <property type="entry name" value="HELICASE_CTER"/>
    <property type="match status" value="1"/>
</dbReference>
<evidence type="ECO:0000313" key="3">
    <source>
        <dbReference type="EMBL" id="EDV27673.1"/>
    </source>
</evidence>
<keyword evidence="1" id="KW-0378">Hydrolase</keyword>
<protein>
    <recommendedName>
        <fullName evidence="2">Helicase C-terminal domain-containing protein</fullName>
    </recommendedName>
</protein>
<dbReference type="GO" id="GO:0140750">
    <property type="term" value="F:nucleosome array spacer activity"/>
    <property type="evidence" value="ECO:0000318"/>
    <property type="project" value="GO_Central"/>
</dbReference>
<dbReference type="OrthoDB" id="10252227at2759"/>
<dbReference type="HOGENOM" id="CLU_000315_17_8_1"/>
<dbReference type="GeneID" id="6750722"/>
<dbReference type="STRING" id="10228.B3RPP6"/>
<name>B3RPP6_TRIAD</name>
<dbReference type="GO" id="GO:0045944">
    <property type="term" value="P:positive regulation of transcription by RNA polymerase II"/>
    <property type="evidence" value="ECO:0000318"/>
    <property type="project" value="GO_Central"/>
</dbReference>
<dbReference type="CDD" id="cd18793">
    <property type="entry name" value="SF2_C_SNF"/>
    <property type="match status" value="1"/>
</dbReference>
<dbReference type="SMART" id="SM00487">
    <property type="entry name" value="DEXDc"/>
    <property type="match status" value="1"/>
</dbReference>
<accession>B3RPP6</accession>
<dbReference type="GO" id="GO:0005524">
    <property type="term" value="F:ATP binding"/>
    <property type="evidence" value="ECO:0007669"/>
    <property type="project" value="InterPro"/>
</dbReference>
<dbReference type="InterPro" id="IPR044972">
    <property type="entry name" value="Mot1"/>
</dbReference>
<evidence type="ECO:0000313" key="4">
    <source>
        <dbReference type="Proteomes" id="UP000009022"/>
    </source>
</evidence>
<keyword evidence="4" id="KW-1185">Reference proteome</keyword>
<dbReference type="RefSeq" id="XP_002109507.1">
    <property type="nucleotide sequence ID" value="XM_002109471.1"/>
</dbReference>
<dbReference type="InterPro" id="IPR027417">
    <property type="entry name" value="P-loop_NTPase"/>
</dbReference>
<feature type="domain" description="Helicase C-terminal" evidence="2">
    <location>
        <begin position="399"/>
        <end position="547"/>
    </location>
</feature>
<dbReference type="GO" id="GO:0000785">
    <property type="term" value="C:chromatin"/>
    <property type="evidence" value="ECO:0000318"/>
    <property type="project" value="GO_Central"/>
</dbReference>
<dbReference type="KEGG" id="tad:TRIADDRAFT_53614"/>
<dbReference type="GO" id="GO:0005634">
    <property type="term" value="C:nucleus"/>
    <property type="evidence" value="ECO:0000318"/>
    <property type="project" value="GO_Central"/>
</dbReference>
<dbReference type="eggNOG" id="KOG0392">
    <property type="taxonomic scope" value="Eukaryota"/>
</dbReference>
<gene>
    <name evidence="3" type="ORF">TRIADDRAFT_53614</name>
</gene>
<dbReference type="SUPFAM" id="SSF52540">
    <property type="entry name" value="P-loop containing nucleoside triphosphate hydrolases"/>
    <property type="match status" value="2"/>
</dbReference>
<dbReference type="InterPro" id="IPR000330">
    <property type="entry name" value="SNF2_N"/>
</dbReference>
<reference evidence="3 4" key="1">
    <citation type="journal article" date="2008" name="Nature">
        <title>The Trichoplax genome and the nature of placozoans.</title>
        <authorList>
            <person name="Srivastava M."/>
            <person name="Begovic E."/>
            <person name="Chapman J."/>
            <person name="Putnam N.H."/>
            <person name="Hellsten U."/>
            <person name="Kawashima T."/>
            <person name="Kuo A."/>
            <person name="Mitros T."/>
            <person name="Salamov A."/>
            <person name="Carpenter M.L."/>
            <person name="Signorovitch A.Y."/>
            <person name="Moreno M.A."/>
            <person name="Kamm K."/>
            <person name="Grimwood J."/>
            <person name="Schmutz J."/>
            <person name="Shapiro H."/>
            <person name="Grigoriev I.V."/>
            <person name="Buss L.W."/>
            <person name="Schierwater B."/>
            <person name="Dellaporta S.L."/>
            <person name="Rokhsar D.S."/>
        </authorList>
    </citation>
    <scope>NUCLEOTIDE SEQUENCE [LARGE SCALE GENOMIC DNA]</scope>
    <source>
        <strain evidence="3 4">Grell-BS-1999</strain>
    </source>
</reference>
<dbReference type="EMBL" id="DS985242">
    <property type="protein sequence ID" value="EDV27673.1"/>
    <property type="molecule type" value="Genomic_DNA"/>
</dbReference>
<dbReference type="GO" id="GO:0017025">
    <property type="term" value="F:TBP-class protein binding"/>
    <property type="evidence" value="ECO:0007669"/>
    <property type="project" value="InterPro"/>
</dbReference>
<dbReference type="GO" id="GO:0003677">
    <property type="term" value="F:DNA binding"/>
    <property type="evidence" value="ECO:0000318"/>
    <property type="project" value="GO_Central"/>
</dbReference>
<dbReference type="Gene3D" id="3.40.50.10810">
    <property type="entry name" value="Tandem AAA-ATPase domain"/>
    <property type="match status" value="2"/>
</dbReference>
<dbReference type="InParanoid" id="B3RPP6"/>
<proteinExistence type="predicted"/>
<dbReference type="CTD" id="6750722"/>
<dbReference type="GO" id="GO:0003682">
    <property type="term" value="F:chromatin binding"/>
    <property type="evidence" value="ECO:0000318"/>
    <property type="project" value="GO_Central"/>
</dbReference>